<dbReference type="InterPro" id="IPR050556">
    <property type="entry name" value="Type_II_TA_system_RNase"/>
</dbReference>
<keyword evidence="6" id="KW-0460">Magnesium</keyword>
<dbReference type="GO" id="GO:0016787">
    <property type="term" value="F:hydrolase activity"/>
    <property type="evidence" value="ECO:0007669"/>
    <property type="project" value="UniProtKB-KW"/>
</dbReference>
<dbReference type="EMBL" id="AFLV02000019">
    <property type="protein sequence ID" value="EKR65419.1"/>
    <property type="molecule type" value="Genomic_DNA"/>
</dbReference>
<keyword evidence="2" id="KW-1277">Toxin-antitoxin system</keyword>
<reference evidence="9 10" key="1">
    <citation type="submission" date="2012-10" db="EMBL/GenBank/DDBJ databases">
        <authorList>
            <person name="Harkins D.M."/>
            <person name="Durkin A.S."/>
            <person name="Brinkac L.M."/>
            <person name="Haft D.H."/>
            <person name="Selengut J.D."/>
            <person name="Sanka R."/>
            <person name="DePew J."/>
            <person name="Purushe J."/>
            <person name="Whelen A.C."/>
            <person name="Vinetz J.M."/>
            <person name="Sutton G.G."/>
            <person name="Nierman W.C."/>
            <person name="Fouts D.E."/>
        </authorList>
    </citation>
    <scope>NUCLEOTIDE SEQUENCE [LARGE SCALE GENOMIC DNA]</scope>
    <source>
        <strain evidence="9 10">2006001853</strain>
    </source>
</reference>
<keyword evidence="5" id="KW-0378">Hydrolase</keyword>
<dbReference type="AlphaFoldDB" id="A0A828Z2C5"/>
<dbReference type="CDD" id="cd18741">
    <property type="entry name" value="PIN_VapC4-5_FitB-like"/>
    <property type="match status" value="1"/>
</dbReference>
<evidence type="ECO:0000313" key="10">
    <source>
        <dbReference type="Proteomes" id="UP000001338"/>
    </source>
</evidence>
<dbReference type="Gene3D" id="3.40.50.1010">
    <property type="entry name" value="5'-nuclease"/>
    <property type="match status" value="1"/>
</dbReference>
<dbReference type="GO" id="GO:0046872">
    <property type="term" value="F:metal ion binding"/>
    <property type="evidence" value="ECO:0007669"/>
    <property type="project" value="UniProtKB-KW"/>
</dbReference>
<dbReference type="Pfam" id="PF01850">
    <property type="entry name" value="PIN"/>
    <property type="match status" value="1"/>
</dbReference>
<organism evidence="9 10">
    <name type="scientific">Leptospira weilii str. 2006001853</name>
    <dbReference type="NCBI Taxonomy" id="1001589"/>
    <lineage>
        <taxon>Bacteria</taxon>
        <taxon>Pseudomonadati</taxon>
        <taxon>Spirochaetota</taxon>
        <taxon>Spirochaetia</taxon>
        <taxon>Leptospirales</taxon>
        <taxon>Leptospiraceae</taxon>
        <taxon>Leptospira</taxon>
    </lineage>
</organism>
<dbReference type="Proteomes" id="UP000001338">
    <property type="component" value="Unassembled WGS sequence"/>
</dbReference>
<proteinExistence type="inferred from homology"/>
<evidence type="ECO:0000259" key="8">
    <source>
        <dbReference type="Pfam" id="PF01850"/>
    </source>
</evidence>
<evidence type="ECO:0000256" key="4">
    <source>
        <dbReference type="ARBA" id="ARBA00022723"/>
    </source>
</evidence>
<feature type="domain" description="PIN" evidence="8">
    <location>
        <begin position="1"/>
        <end position="107"/>
    </location>
</feature>
<evidence type="ECO:0000313" key="9">
    <source>
        <dbReference type="EMBL" id="EKR65419.1"/>
    </source>
</evidence>
<evidence type="ECO:0000256" key="6">
    <source>
        <dbReference type="ARBA" id="ARBA00022842"/>
    </source>
</evidence>
<name>A0A828Z2C5_9LEPT</name>
<gene>
    <name evidence="9" type="ORF">LEP1GSC036_0884</name>
</gene>
<dbReference type="PANTHER" id="PTHR33653:SF1">
    <property type="entry name" value="RIBONUCLEASE VAPC2"/>
    <property type="match status" value="1"/>
</dbReference>
<evidence type="ECO:0000256" key="5">
    <source>
        <dbReference type="ARBA" id="ARBA00022801"/>
    </source>
</evidence>
<protein>
    <submittedName>
        <fullName evidence="9">PIN domain protein</fullName>
    </submittedName>
</protein>
<evidence type="ECO:0000256" key="2">
    <source>
        <dbReference type="ARBA" id="ARBA00022649"/>
    </source>
</evidence>
<comment type="similarity">
    <text evidence="7">Belongs to the PINc/VapC protein family.</text>
</comment>
<dbReference type="InterPro" id="IPR029060">
    <property type="entry name" value="PIN-like_dom_sf"/>
</dbReference>
<dbReference type="PANTHER" id="PTHR33653">
    <property type="entry name" value="RIBONUCLEASE VAPC2"/>
    <property type="match status" value="1"/>
</dbReference>
<comment type="caution">
    <text evidence="9">The sequence shown here is derived from an EMBL/GenBank/DDBJ whole genome shotgun (WGS) entry which is preliminary data.</text>
</comment>
<evidence type="ECO:0000256" key="3">
    <source>
        <dbReference type="ARBA" id="ARBA00022722"/>
    </source>
</evidence>
<evidence type="ECO:0000256" key="1">
    <source>
        <dbReference type="ARBA" id="ARBA00001946"/>
    </source>
</evidence>
<dbReference type="InterPro" id="IPR002716">
    <property type="entry name" value="PIN_dom"/>
</dbReference>
<dbReference type="GO" id="GO:0004518">
    <property type="term" value="F:nuclease activity"/>
    <property type="evidence" value="ECO:0007669"/>
    <property type="project" value="UniProtKB-KW"/>
</dbReference>
<accession>A0A828Z2C5</accession>
<sequence>MLIDSDILIDYLRGYEKAINWLHSIEEPIFISGYSYFELVEGCRNSKDLQRLEKFVSLFEVLWLGEKEIQNALSVLKSSKFKHGIGFIDCLIGETSLQYKKHLYTFNVKHYKAFPGLKISNRMRDEQVTIFFHSQGLLENFPL</sequence>
<keyword evidence="4" id="KW-0479">Metal-binding</keyword>
<keyword evidence="3" id="KW-0540">Nuclease</keyword>
<evidence type="ECO:0000256" key="7">
    <source>
        <dbReference type="ARBA" id="ARBA00038093"/>
    </source>
</evidence>
<comment type="cofactor">
    <cofactor evidence="1">
        <name>Mg(2+)</name>
        <dbReference type="ChEBI" id="CHEBI:18420"/>
    </cofactor>
</comment>
<dbReference type="SUPFAM" id="SSF88723">
    <property type="entry name" value="PIN domain-like"/>
    <property type="match status" value="1"/>
</dbReference>